<comment type="caution">
    <text evidence="1">The sequence shown here is derived from an EMBL/GenBank/DDBJ whole genome shotgun (WGS) entry which is preliminary data.</text>
</comment>
<dbReference type="AlphaFoldDB" id="A0AAV9E9D4"/>
<organism evidence="1 2">
    <name type="scientific">Acorus calamus</name>
    <name type="common">Sweet flag</name>
    <dbReference type="NCBI Taxonomy" id="4465"/>
    <lineage>
        <taxon>Eukaryota</taxon>
        <taxon>Viridiplantae</taxon>
        <taxon>Streptophyta</taxon>
        <taxon>Embryophyta</taxon>
        <taxon>Tracheophyta</taxon>
        <taxon>Spermatophyta</taxon>
        <taxon>Magnoliopsida</taxon>
        <taxon>Liliopsida</taxon>
        <taxon>Acoraceae</taxon>
        <taxon>Acorus</taxon>
    </lineage>
</organism>
<reference evidence="1" key="2">
    <citation type="submission" date="2023-06" db="EMBL/GenBank/DDBJ databases">
        <authorList>
            <person name="Ma L."/>
            <person name="Liu K.-W."/>
            <person name="Li Z."/>
            <person name="Hsiao Y.-Y."/>
            <person name="Qi Y."/>
            <person name="Fu T."/>
            <person name="Tang G."/>
            <person name="Zhang D."/>
            <person name="Sun W.-H."/>
            <person name="Liu D.-K."/>
            <person name="Li Y."/>
            <person name="Chen G.-Z."/>
            <person name="Liu X.-D."/>
            <person name="Liao X.-Y."/>
            <person name="Jiang Y.-T."/>
            <person name="Yu X."/>
            <person name="Hao Y."/>
            <person name="Huang J."/>
            <person name="Zhao X.-W."/>
            <person name="Ke S."/>
            <person name="Chen Y.-Y."/>
            <person name="Wu W.-L."/>
            <person name="Hsu J.-L."/>
            <person name="Lin Y.-F."/>
            <person name="Huang M.-D."/>
            <person name="Li C.-Y."/>
            <person name="Huang L."/>
            <person name="Wang Z.-W."/>
            <person name="Zhao X."/>
            <person name="Zhong W.-Y."/>
            <person name="Peng D.-H."/>
            <person name="Ahmad S."/>
            <person name="Lan S."/>
            <person name="Zhang J.-S."/>
            <person name="Tsai W.-C."/>
            <person name="Van De Peer Y."/>
            <person name="Liu Z.-J."/>
        </authorList>
    </citation>
    <scope>NUCLEOTIDE SEQUENCE</scope>
    <source>
        <strain evidence="1">CP</strain>
        <tissue evidence="1">Leaves</tissue>
    </source>
</reference>
<keyword evidence="2" id="KW-1185">Reference proteome</keyword>
<accession>A0AAV9E9D4</accession>
<proteinExistence type="predicted"/>
<dbReference type="Proteomes" id="UP001180020">
    <property type="component" value="Unassembled WGS sequence"/>
</dbReference>
<sequence length="63" mass="7112">MNSYYQISGLNDFDCDFAKTGLITTVDPKKNKYTISFQNKGEAEEMVMRGNKGKKNKEELNGA</sequence>
<name>A0AAV9E9D4_ACOCL</name>
<evidence type="ECO:0000313" key="2">
    <source>
        <dbReference type="Proteomes" id="UP001180020"/>
    </source>
</evidence>
<reference evidence="1" key="1">
    <citation type="journal article" date="2023" name="Nat. Commun.">
        <title>Diploid and tetraploid genomes of Acorus and the evolution of monocots.</title>
        <authorList>
            <person name="Ma L."/>
            <person name="Liu K.W."/>
            <person name="Li Z."/>
            <person name="Hsiao Y.Y."/>
            <person name="Qi Y."/>
            <person name="Fu T."/>
            <person name="Tang G.D."/>
            <person name="Zhang D."/>
            <person name="Sun W.H."/>
            <person name="Liu D.K."/>
            <person name="Li Y."/>
            <person name="Chen G.Z."/>
            <person name="Liu X.D."/>
            <person name="Liao X.Y."/>
            <person name="Jiang Y.T."/>
            <person name="Yu X."/>
            <person name="Hao Y."/>
            <person name="Huang J."/>
            <person name="Zhao X.W."/>
            <person name="Ke S."/>
            <person name="Chen Y.Y."/>
            <person name="Wu W.L."/>
            <person name="Hsu J.L."/>
            <person name="Lin Y.F."/>
            <person name="Huang M.D."/>
            <person name="Li C.Y."/>
            <person name="Huang L."/>
            <person name="Wang Z.W."/>
            <person name="Zhao X."/>
            <person name="Zhong W.Y."/>
            <person name="Peng D.H."/>
            <person name="Ahmad S."/>
            <person name="Lan S."/>
            <person name="Zhang J.S."/>
            <person name="Tsai W.C."/>
            <person name="Van de Peer Y."/>
            <person name="Liu Z.J."/>
        </authorList>
    </citation>
    <scope>NUCLEOTIDE SEQUENCE</scope>
    <source>
        <strain evidence="1">CP</strain>
    </source>
</reference>
<protein>
    <submittedName>
        <fullName evidence="1">Uncharacterized protein</fullName>
    </submittedName>
</protein>
<evidence type="ECO:0000313" key="1">
    <source>
        <dbReference type="EMBL" id="KAK1310303.1"/>
    </source>
</evidence>
<dbReference type="EMBL" id="JAUJYO010000008">
    <property type="protein sequence ID" value="KAK1310303.1"/>
    <property type="molecule type" value="Genomic_DNA"/>
</dbReference>
<gene>
    <name evidence="1" type="ORF">QJS10_CPA08g01008</name>
</gene>